<keyword evidence="2" id="KW-1185">Reference proteome</keyword>
<dbReference type="OrthoDB" id="5328968at2"/>
<dbReference type="EMBL" id="JRMQ02000024">
    <property type="protein sequence ID" value="TLD99136.1"/>
    <property type="molecule type" value="Genomic_DNA"/>
</dbReference>
<dbReference type="Proteomes" id="UP000029707">
    <property type="component" value="Unassembled WGS sequence"/>
</dbReference>
<protein>
    <submittedName>
        <fullName evidence="1">Uncharacterized protein</fullName>
    </submittedName>
</protein>
<accession>A0A4U8TG86</accession>
<comment type="caution">
    <text evidence="1">The sequence shown here is derived from an EMBL/GenBank/DDBJ whole genome shotgun (WGS) entry which is preliminary data.</text>
</comment>
<dbReference type="AlphaFoldDB" id="A0A4U8TG86"/>
<gene>
    <name evidence="1" type="ORF">LS65_009450</name>
</gene>
<evidence type="ECO:0000313" key="2">
    <source>
        <dbReference type="Proteomes" id="UP000029707"/>
    </source>
</evidence>
<proteinExistence type="predicted"/>
<name>A0A4U8TG86_9HELI</name>
<reference evidence="1 2" key="1">
    <citation type="journal article" date="2014" name="Genome Announc.">
        <title>Draft genome sequences of eight enterohepatic helicobacter species isolated from both laboratory and wild rodents.</title>
        <authorList>
            <person name="Sheh A."/>
            <person name="Shen Z."/>
            <person name="Fox J.G."/>
        </authorList>
    </citation>
    <scope>NUCLEOTIDE SEQUENCE [LARGE SCALE GENOMIC DNA]</scope>
    <source>
        <strain evidence="1 2">MIT 01-6451</strain>
    </source>
</reference>
<sequence>MDELDLSIPANNFSANEFYPFIFIPDDNYLSNALYHQYHYAIMSENYVKDTMTFYFEFLEGKEIKDYWSESYHAINKRVQNECELA</sequence>
<organism evidence="1 2">
    <name type="scientific">Helicobacter japonicus</name>
    <dbReference type="NCBI Taxonomy" id="425400"/>
    <lineage>
        <taxon>Bacteria</taxon>
        <taxon>Pseudomonadati</taxon>
        <taxon>Campylobacterota</taxon>
        <taxon>Epsilonproteobacteria</taxon>
        <taxon>Campylobacterales</taxon>
        <taxon>Helicobacteraceae</taxon>
        <taxon>Helicobacter</taxon>
    </lineage>
</organism>
<evidence type="ECO:0000313" key="1">
    <source>
        <dbReference type="EMBL" id="TLD99136.1"/>
    </source>
</evidence>